<dbReference type="GO" id="GO:0003747">
    <property type="term" value="F:translation release factor activity"/>
    <property type="evidence" value="ECO:0007669"/>
    <property type="project" value="InterPro"/>
</dbReference>
<evidence type="ECO:0000313" key="6">
    <source>
        <dbReference type="Proteomes" id="UP000234145"/>
    </source>
</evidence>
<evidence type="ECO:0000256" key="3">
    <source>
        <dbReference type="SAM" id="Phobius"/>
    </source>
</evidence>
<dbReference type="InterPro" id="IPR045853">
    <property type="entry name" value="Pep_chain_release_fac_I_sf"/>
</dbReference>
<comment type="similarity">
    <text evidence="1">Belongs to the prokaryotic/mitochondrial release factor family.</text>
</comment>
<dbReference type="Gene3D" id="3.30.160.20">
    <property type="match status" value="1"/>
</dbReference>
<reference evidence="6" key="1">
    <citation type="submission" date="2017-09" db="EMBL/GenBank/DDBJ databases">
        <title>Depth-based differentiation of microbial function through sediment-hosted aquifers and enrichment of novel symbionts in the deep terrestrial subsurface.</title>
        <authorList>
            <person name="Probst A.J."/>
            <person name="Ladd B."/>
            <person name="Jarett J.K."/>
            <person name="Geller-Mcgrath D.E."/>
            <person name="Sieber C.M.K."/>
            <person name="Emerson J.B."/>
            <person name="Anantharaman K."/>
            <person name="Thomas B.C."/>
            <person name="Malmstrom R."/>
            <person name="Stieglmeier M."/>
            <person name="Klingl A."/>
            <person name="Woyke T."/>
            <person name="Ryan C.M."/>
            <person name="Banfield J.F."/>
        </authorList>
    </citation>
    <scope>NUCLEOTIDE SEQUENCE [LARGE SCALE GENOMIC DNA]</scope>
</reference>
<evidence type="ECO:0000256" key="1">
    <source>
        <dbReference type="ARBA" id="ARBA00010835"/>
    </source>
</evidence>
<keyword evidence="3" id="KW-0812">Transmembrane</keyword>
<evidence type="ECO:0000256" key="2">
    <source>
        <dbReference type="ARBA" id="ARBA00022481"/>
    </source>
</evidence>
<evidence type="ECO:0000259" key="4">
    <source>
        <dbReference type="Pfam" id="PF00472"/>
    </source>
</evidence>
<feature type="domain" description="Prokaryotic-type class I peptide chain release factors" evidence="4">
    <location>
        <begin position="5"/>
        <end position="92"/>
    </location>
</feature>
<dbReference type="InterPro" id="IPR000352">
    <property type="entry name" value="Pep_chain_release_fac_I"/>
</dbReference>
<comment type="caution">
    <text evidence="5">The sequence shown here is derived from an EMBL/GenBank/DDBJ whole genome shotgun (WGS) entry which is preliminary data.</text>
</comment>
<dbReference type="PANTHER" id="PTHR43804:SF7">
    <property type="entry name" value="LD18447P"/>
    <property type="match status" value="1"/>
</dbReference>
<dbReference type="SUPFAM" id="SSF75620">
    <property type="entry name" value="Release factor"/>
    <property type="match status" value="1"/>
</dbReference>
<organism evidence="5 6">
    <name type="scientific">Candidatus Desantisbacteria bacterium CG_4_10_14_0_8_um_filter_39_17</name>
    <dbReference type="NCBI Taxonomy" id="1974542"/>
    <lineage>
        <taxon>Bacteria</taxon>
        <taxon>Candidatus Desantisiibacteriota</taxon>
    </lineage>
</organism>
<accession>A0A2H9PBW6</accession>
<keyword evidence="2" id="KW-0488">Methylation</keyword>
<gene>
    <name evidence="5" type="ORF">COY51_02700</name>
</gene>
<dbReference type="Proteomes" id="UP000234145">
    <property type="component" value="Unassembled WGS sequence"/>
</dbReference>
<evidence type="ECO:0000313" key="5">
    <source>
        <dbReference type="EMBL" id="PIZ16478.1"/>
    </source>
</evidence>
<protein>
    <submittedName>
        <fullName evidence="5">Peptide chain release factor-like protein</fullName>
    </submittedName>
</protein>
<dbReference type="PANTHER" id="PTHR43804">
    <property type="entry name" value="LD18447P"/>
    <property type="match status" value="1"/>
</dbReference>
<dbReference type="EMBL" id="PFMS01000045">
    <property type="protein sequence ID" value="PIZ16478.1"/>
    <property type="molecule type" value="Genomic_DNA"/>
</dbReference>
<dbReference type="InterPro" id="IPR050057">
    <property type="entry name" value="Prokaryotic/Mito_RF"/>
</dbReference>
<dbReference type="Pfam" id="PF00472">
    <property type="entry name" value="RF-1"/>
    <property type="match status" value="1"/>
</dbReference>
<keyword evidence="3" id="KW-1133">Transmembrane helix</keyword>
<dbReference type="AlphaFoldDB" id="A0A2H9PBW6"/>
<proteinExistence type="inferred from homology"/>
<sequence>MWKCFKIEYYRSSGPGGQRKNKKETAVRITHLPTGIVVIATEHRLQARNRELAFERMHEKLLKFYIKKKPRIPTRIPRVVKEQRLNEKRKHSRRKLLRRKVNFIVRFLALIFYFQAFLMQYPLL</sequence>
<feature type="transmembrane region" description="Helical" evidence="3">
    <location>
        <begin position="103"/>
        <end position="123"/>
    </location>
</feature>
<keyword evidence="3" id="KW-0472">Membrane</keyword>
<name>A0A2H9PBW6_9BACT</name>